<dbReference type="GO" id="GO:0005524">
    <property type="term" value="F:ATP binding"/>
    <property type="evidence" value="ECO:0007669"/>
    <property type="project" value="UniProtKB-KW"/>
</dbReference>
<keyword evidence="7" id="KW-0418">Kinase</keyword>
<feature type="modified residue" description="4-aspartylphosphate" evidence="12">
    <location>
        <position position="539"/>
    </location>
</feature>
<sequence>MTSQLANCRTGDLPQHQMLDLVPVGVCVLGPDGVVLVWNRTLTEWTGLPADQAVNRRLIELYPSLLEPRYARRLQAVFETGAPAVLSAALHGHFLPIRSDDESATLMVQETTLRRISTDPLRVLIAIQDVSLAARQLEWLRSERQLLLDTKRKLELANESLQQGFALELANNQKLQQEIQERTRVESELRRQTNSLIAAKTREHQHTQRLEQLVRDLTAARQQAEAATQAKSEFLANMSHEIRTPMTAILGYVDLLHEPGVSDEVKQQAIETVHRNGDHLLAIINDVLDISKIEAGQMTIENVPTSIRAVVQEVAELMSASAADRGLKLNVELVEPLPHLVETDPTRLRQVLVNLTGNAIKFTRAGSVCIRARWQNRTSRTGLLQLDVVDTGVGIADEQRQRIFQPFSQGESHVTREYGGTGLGLAISRRLAHMMGGTLTVDSHVGRGSTFSLTVTCGRISDHERRDLPNGSSPSSAQPQSLAHLRVLIVDDAPDNQRLLAFHLRKAGAEFEIADNGQIALDLIAAAHRTAPFDVVLMDMQMPVLDGYSATRQLRAANDHTPVIAITAHALAGDREKCLAAGCNEYLTKPINRDKLLSTIACWGARRTARV</sequence>
<dbReference type="SUPFAM" id="SSF47384">
    <property type="entry name" value="Homodimeric domain of signal transducing histidine kinase"/>
    <property type="match status" value="1"/>
</dbReference>
<keyword evidence="11" id="KW-0131">Cell cycle</keyword>
<organism evidence="17">
    <name type="scientific">Schlesneria paludicola</name>
    <dbReference type="NCBI Taxonomy" id="360056"/>
    <lineage>
        <taxon>Bacteria</taxon>
        <taxon>Pseudomonadati</taxon>
        <taxon>Planctomycetota</taxon>
        <taxon>Planctomycetia</taxon>
        <taxon>Planctomycetales</taxon>
        <taxon>Planctomycetaceae</taxon>
        <taxon>Schlesneria</taxon>
    </lineage>
</organism>
<dbReference type="InterPro" id="IPR001789">
    <property type="entry name" value="Sig_transdc_resp-reg_receiver"/>
</dbReference>
<dbReference type="SUPFAM" id="SSF55874">
    <property type="entry name" value="ATPase domain of HSP90 chaperone/DNA topoisomerase II/histidine kinase"/>
    <property type="match status" value="1"/>
</dbReference>
<comment type="subcellular location">
    <subcellularLocation>
        <location evidence="2">Membrane</location>
    </subcellularLocation>
</comment>
<dbReference type="EC" id="2.7.13.3" evidence="3"/>
<dbReference type="SUPFAM" id="SSF52172">
    <property type="entry name" value="CheY-like"/>
    <property type="match status" value="1"/>
</dbReference>
<evidence type="ECO:0000256" key="11">
    <source>
        <dbReference type="ARBA" id="ARBA00023306"/>
    </source>
</evidence>
<comment type="catalytic activity">
    <reaction evidence="1">
        <text>ATP + protein L-histidine = ADP + protein N-phospho-L-histidine.</text>
        <dbReference type="EC" id="2.7.13.3"/>
    </reaction>
</comment>
<evidence type="ECO:0000256" key="2">
    <source>
        <dbReference type="ARBA" id="ARBA00004370"/>
    </source>
</evidence>
<evidence type="ECO:0000256" key="13">
    <source>
        <dbReference type="SAM" id="Coils"/>
    </source>
</evidence>
<dbReference type="Pfam" id="PF00072">
    <property type="entry name" value="Response_reg"/>
    <property type="match status" value="1"/>
</dbReference>
<dbReference type="SMART" id="SM00387">
    <property type="entry name" value="HATPase_c"/>
    <property type="match status" value="1"/>
</dbReference>
<dbReference type="GO" id="GO:0000155">
    <property type="term" value="F:phosphorelay sensor kinase activity"/>
    <property type="evidence" value="ECO:0007669"/>
    <property type="project" value="InterPro"/>
</dbReference>
<feature type="domain" description="PAS" evidence="16">
    <location>
        <begin position="17"/>
        <end position="93"/>
    </location>
</feature>
<evidence type="ECO:0000259" key="15">
    <source>
        <dbReference type="PROSITE" id="PS50110"/>
    </source>
</evidence>
<dbReference type="InterPro" id="IPR003661">
    <property type="entry name" value="HisK_dim/P_dom"/>
</dbReference>
<dbReference type="Gene3D" id="3.30.450.20">
    <property type="entry name" value="PAS domain"/>
    <property type="match status" value="1"/>
</dbReference>
<comment type="caution">
    <text evidence="17">The sequence shown here is derived from an EMBL/GenBank/DDBJ whole genome shotgun (WGS) entry which is preliminary data.</text>
</comment>
<evidence type="ECO:0000256" key="12">
    <source>
        <dbReference type="PROSITE-ProRule" id="PRU00169"/>
    </source>
</evidence>
<dbReference type="AlphaFoldDB" id="A0A7C2K1W4"/>
<evidence type="ECO:0000256" key="3">
    <source>
        <dbReference type="ARBA" id="ARBA00012438"/>
    </source>
</evidence>
<keyword evidence="6" id="KW-0547">Nucleotide-binding</keyword>
<dbReference type="FunFam" id="1.10.287.130:FF:000038">
    <property type="entry name" value="Sensory transduction histidine kinase"/>
    <property type="match status" value="1"/>
</dbReference>
<dbReference type="SMART" id="SM00388">
    <property type="entry name" value="HisKA"/>
    <property type="match status" value="1"/>
</dbReference>
<feature type="domain" description="Response regulatory" evidence="15">
    <location>
        <begin position="486"/>
        <end position="604"/>
    </location>
</feature>
<evidence type="ECO:0000256" key="6">
    <source>
        <dbReference type="ARBA" id="ARBA00022741"/>
    </source>
</evidence>
<dbReference type="CDD" id="cd17546">
    <property type="entry name" value="REC_hyHK_CKI1_RcsC-like"/>
    <property type="match status" value="1"/>
</dbReference>
<evidence type="ECO:0000256" key="5">
    <source>
        <dbReference type="ARBA" id="ARBA00022679"/>
    </source>
</evidence>
<dbReference type="PANTHER" id="PTHR45339:SF1">
    <property type="entry name" value="HYBRID SIGNAL TRANSDUCTION HISTIDINE KINASE J"/>
    <property type="match status" value="1"/>
</dbReference>
<dbReference type="SUPFAM" id="SSF55785">
    <property type="entry name" value="PYP-like sensor domain (PAS domain)"/>
    <property type="match status" value="1"/>
</dbReference>
<dbReference type="InterPro" id="IPR004358">
    <property type="entry name" value="Sig_transdc_His_kin-like_C"/>
</dbReference>
<evidence type="ECO:0000313" key="17">
    <source>
        <dbReference type="EMBL" id="HEN16143.1"/>
    </source>
</evidence>
<dbReference type="InterPro" id="IPR036890">
    <property type="entry name" value="HATPase_C_sf"/>
</dbReference>
<dbReference type="Pfam" id="PF08448">
    <property type="entry name" value="PAS_4"/>
    <property type="match status" value="1"/>
</dbReference>
<dbReference type="InterPro" id="IPR003594">
    <property type="entry name" value="HATPase_dom"/>
</dbReference>
<evidence type="ECO:0000256" key="4">
    <source>
        <dbReference type="ARBA" id="ARBA00022553"/>
    </source>
</evidence>
<dbReference type="Pfam" id="PF02518">
    <property type="entry name" value="HATPase_c"/>
    <property type="match status" value="1"/>
</dbReference>
<name>A0A7C2K1W4_9PLAN</name>
<dbReference type="PANTHER" id="PTHR45339">
    <property type="entry name" value="HYBRID SIGNAL TRANSDUCTION HISTIDINE KINASE J"/>
    <property type="match status" value="1"/>
</dbReference>
<evidence type="ECO:0000259" key="16">
    <source>
        <dbReference type="PROSITE" id="PS50112"/>
    </source>
</evidence>
<dbReference type="CDD" id="cd00082">
    <property type="entry name" value="HisKA"/>
    <property type="match status" value="1"/>
</dbReference>
<dbReference type="PRINTS" id="PR00344">
    <property type="entry name" value="BCTRLSENSOR"/>
</dbReference>
<dbReference type="PROSITE" id="PS50112">
    <property type="entry name" value="PAS"/>
    <property type="match status" value="1"/>
</dbReference>
<proteinExistence type="predicted"/>
<gene>
    <name evidence="17" type="ORF">ENQ76_11830</name>
</gene>
<evidence type="ECO:0000256" key="10">
    <source>
        <dbReference type="ARBA" id="ARBA00023136"/>
    </source>
</evidence>
<protein>
    <recommendedName>
        <fullName evidence="3">histidine kinase</fullName>
        <ecNumber evidence="3">2.7.13.3</ecNumber>
    </recommendedName>
</protein>
<dbReference type="CDD" id="cd00130">
    <property type="entry name" value="PAS"/>
    <property type="match status" value="1"/>
</dbReference>
<dbReference type="PROSITE" id="PS50109">
    <property type="entry name" value="HIS_KIN"/>
    <property type="match status" value="1"/>
</dbReference>
<dbReference type="InterPro" id="IPR036097">
    <property type="entry name" value="HisK_dim/P_sf"/>
</dbReference>
<dbReference type="CDD" id="cd16922">
    <property type="entry name" value="HATPase_EvgS-ArcB-TorS-like"/>
    <property type="match status" value="1"/>
</dbReference>
<evidence type="ECO:0000256" key="8">
    <source>
        <dbReference type="ARBA" id="ARBA00022840"/>
    </source>
</evidence>
<dbReference type="Gene3D" id="1.10.287.130">
    <property type="match status" value="1"/>
</dbReference>
<dbReference type="PROSITE" id="PS50110">
    <property type="entry name" value="RESPONSE_REGULATORY"/>
    <property type="match status" value="1"/>
</dbReference>
<evidence type="ECO:0000256" key="9">
    <source>
        <dbReference type="ARBA" id="ARBA00023012"/>
    </source>
</evidence>
<evidence type="ECO:0000259" key="14">
    <source>
        <dbReference type="PROSITE" id="PS50109"/>
    </source>
</evidence>
<keyword evidence="4 12" id="KW-0597">Phosphoprotein</keyword>
<dbReference type="InterPro" id="IPR035965">
    <property type="entry name" value="PAS-like_dom_sf"/>
</dbReference>
<reference evidence="17" key="1">
    <citation type="journal article" date="2020" name="mSystems">
        <title>Genome- and Community-Level Interaction Insights into Carbon Utilization and Element Cycling Functions of Hydrothermarchaeota in Hydrothermal Sediment.</title>
        <authorList>
            <person name="Zhou Z."/>
            <person name="Liu Y."/>
            <person name="Xu W."/>
            <person name="Pan J."/>
            <person name="Luo Z.H."/>
            <person name="Li M."/>
        </authorList>
    </citation>
    <scope>NUCLEOTIDE SEQUENCE [LARGE SCALE GENOMIC DNA]</scope>
    <source>
        <strain evidence="17">SpSt-339</strain>
    </source>
</reference>
<dbReference type="SMART" id="SM00448">
    <property type="entry name" value="REC"/>
    <property type="match status" value="1"/>
</dbReference>
<keyword evidence="8" id="KW-0067">ATP-binding</keyword>
<evidence type="ECO:0000256" key="7">
    <source>
        <dbReference type="ARBA" id="ARBA00022777"/>
    </source>
</evidence>
<evidence type="ECO:0000256" key="1">
    <source>
        <dbReference type="ARBA" id="ARBA00000085"/>
    </source>
</evidence>
<dbReference type="InterPro" id="IPR005467">
    <property type="entry name" value="His_kinase_dom"/>
</dbReference>
<dbReference type="SMART" id="SM00091">
    <property type="entry name" value="PAS"/>
    <property type="match status" value="1"/>
</dbReference>
<keyword evidence="5" id="KW-0808">Transferase</keyword>
<dbReference type="Pfam" id="PF00512">
    <property type="entry name" value="HisKA"/>
    <property type="match status" value="1"/>
</dbReference>
<dbReference type="InterPro" id="IPR000014">
    <property type="entry name" value="PAS"/>
</dbReference>
<keyword evidence="9" id="KW-0902">Two-component regulatory system</keyword>
<keyword evidence="13" id="KW-0175">Coiled coil</keyword>
<dbReference type="FunFam" id="3.30.565.10:FF:000010">
    <property type="entry name" value="Sensor histidine kinase RcsC"/>
    <property type="match status" value="1"/>
</dbReference>
<feature type="coiled-coil region" evidence="13">
    <location>
        <begin position="172"/>
        <end position="230"/>
    </location>
</feature>
<dbReference type="Gene3D" id="3.30.565.10">
    <property type="entry name" value="Histidine kinase-like ATPase, C-terminal domain"/>
    <property type="match status" value="1"/>
</dbReference>
<dbReference type="GO" id="GO:0016020">
    <property type="term" value="C:membrane"/>
    <property type="evidence" value="ECO:0007669"/>
    <property type="project" value="UniProtKB-SubCell"/>
</dbReference>
<feature type="domain" description="Histidine kinase" evidence="14">
    <location>
        <begin position="237"/>
        <end position="459"/>
    </location>
</feature>
<dbReference type="Gene3D" id="3.40.50.2300">
    <property type="match status" value="1"/>
</dbReference>
<dbReference type="InterPro" id="IPR011006">
    <property type="entry name" value="CheY-like_superfamily"/>
</dbReference>
<dbReference type="EMBL" id="DSOK01000330">
    <property type="protein sequence ID" value="HEN16143.1"/>
    <property type="molecule type" value="Genomic_DNA"/>
</dbReference>
<accession>A0A7C2K1W4</accession>
<dbReference type="InterPro" id="IPR013656">
    <property type="entry name" value="PAS_4"/>
</dbReference>
<keyword evidence="10" id="KW-0472">Membrane</keyword>